<protein>
    <submittedName>
        <fullName evidence="2">Uncharacterized protein</fullName>
    </submittedName>
</protein>
<name>A0A165RDV5_9AGAM</name>
<dbReference type="AlphaFoldDB" id="A0A165RDV5"/>
<organism evidence="2 3">
    <name type="scientific">Neolentinus lepideus HHB14362 ss-1</name>
    <dbReference type="NCBI Taxonomy" id="1314782"/>
    <lineage>
        <taxon>Eukaryota</taxon>
        <taxon>Fungi</taxon>
        <taxon>Dikarya</taxon>
        <taxon>Basidiomycota</taxon>
        <taxon>Agaricomycotina</taxon>
        <taxon>Agaricomycetes</taxon>
        <taxon>Gloeophyllales</taxon>
        <taxon>Gloeophyllaceae</taxon>
        <taxon>Neolentinus</taxon>
    </lineage>
</organism>
<proteinExistence type="predicted"/>
<reference evidence="2 3" key="1">
    <citation type="journal article" date="2016" name="Mol. Biol. Evol.">
        <title>Comparative Genomics of Early-Diverging Mushroom-Forming Fungi Provides Insights into the Origins of Lignocellulose Decay Capabilities.</title>
        <authorList>
            <person name="Nagy L.G."/>
            <person name="Riley R."/>
            <person name="Tritt A."/>
            <person name="Adam C."/>
            <person name="Daum C."/>
            <person name="Floudas D."/>
            <person name="Sun H."/>
            <person name="Yadav J.S."/>
            <person name="Pangilinan J."/>
            <person name="Larsson K.H."/>
            <person name="Matsuura K."/>
            <person name="Barry K."/>
            <person name="Labutti K."/>
            <person name="Kuo R."/>
            <person name="Ohm R.A."/>
            <person name="Bhattacharya S.S."/>
            <person name="Shirouzu T."/>
            <person name="Yoshinaga Y."/>
            <person name="Martin F.M."/>
            <person name="Grigoriev I.V."/>
            <person name="Hibbett D.S."/>
        </authorList>
    </citation>
    <scope>NUCLEOTIDE SEQUENCE [LARGE SCALE GENOMIC DNA]</scope>
    <source>
        <strain evidence="2 3">HHB14362 ss-1</strain>
    </source>
</reference>
<accession>A0A165RDV5</accession>
<dbReference type="InParanoid" id="A0A165RDV5"/>
<dbReference type="Proteomes" id="UP000076761">
    <property type="component" value="Unassembled WGS sequence"/>
</dbReference>
<dbReference type="EMBL" id="KV425583">
    <property type="protein sequence ID" value="KZT23675.1"/>
    <property type="molecule type" value="Genomic_DNA"/>
</dbReference>
<sequence>MVTRGRPTSFMGLGLLIIVPVPNPVHVGERARRRVSRRDPENVRTDFGGAR</sequence>
<feature type="region of interest" description="Disordered" evidence="1">
    <location>
        <begin position="30"/>
        <end position="51"/>
    </location>
</feature>
<evidence type="ECO:0000256" key="1">
    <source>
        <dbReference type="SAM" id="MobiDB-lite"/>
    </source>
</evidence>
<evidence type="ECO:0000313" key="3">
    <source>
        <dbReference type="Proteomes" id="UP000076761"/>
    </source>
</evidence>
<keyword evidence="3" id="KW-1185">Reference proteome</keyword>
<evidence type="ECO:0000313" key="2">
    <source>
        <dbReference type="EMBL" id="KZT23675.1"/>
    </source>
</evidence>
<gene>
    <name evidence="2" type="ORF">NEOLEDRAFT_1136167</name>
</gene>